<protein>
    <submittedName>
        <fullName evidence="2">Uncharacterized protein</fullName>
    </submittedName>
</protein>
<proteinExistence type="predicted"/>
<sequence>MEINFTPGTLEVIVFALVLVTILIMDYWRR</sequence>
<feature type="transmembrane region" description="Helical" evidence="1">
    <location>
        <begin position="12"/>
        <end position="28"/>
    </location>
</feature>
<evidence type="ECO:0000256" key="1">
    <source>
        <dbReference type="SAM" id="Phobius"/>
    </source>
</evidence>
<evidence type="ECO:0000313" key="2">
    <source>
        <dbReference type="EMBL" id="VYT92904.1"/>
    </source>
</evidence>
<accession>A0A6N3AKJ8</accession>
<gene>
    <name evidence="2" type="ORF">VRLFYP33_00809</name>
</gene>
<name>A0A6N3AKJ8_9FIRM</name>
<keyword evidence="1" id="KW-1133">Transmembrane helix</keyword>
<dbReference type="AlphaFoldDB" id="A0A6N3AKJ8"/>
<dbReference type="EMBL" id="CACRUX010000033">
    <property type="protein sequence ID" value="VYT92904.1"/>
    <property type="molecule type" value="Genomic_DNA"/>
</dbReference>
<organism evidence="2">
    <name type="scientific">Veillonella ratti</name>
    <dbReference type="NCBI Taxonomy" id="103892"/>
    <lineage>
        <taxon>Bacteria</taxon>
        <taxon>Bacillati</taxon>
        <taxon>Bacillota</taxon>
        <taxon>Negativicutes</taxon>
        <taxon>Veillonellales</taxon>
        <taxon>Veillonellaceae</taxon>
        <taxon>Veillonella</taxon>
    </lineage>
</organism>
<keyword evidence="1" id="KW-0812">Transmembrane</keyword>
<keyword evidence="1" id="KW-0472">Membrane</keyword>
<reference evidence="2" key="1">
    <citation type="submission" date="2019-11" db="EMBL/GenBank/DDBJ databases">
        <authorList>
            <person name="Feng L."/>
        </authorList>
    </citation>
    <scope>NUCLEOTIDE SEQUENCE</scope>
    <source>
        <strain evidence="2">VrattiLFYP33</strain>
    </source>
</reference>